<feature type="transmembrane region" description="Helical" evidence="6">
    <location>
        <begin position="322"/>
        <end position="338"/>
    </location>
</feature>
<dbReference type="Pfam" id="PF01943">
    <property type="entry name" value="Polysacc_synt"/>
    <property type="match status" value="1"/>
</dbReference>
<comment type="subcellular location">
    <subcellularLocation>
        <location evidence="1">Cell membrane</location>
        <topology evidence="1">Multi-pass membrane protein</topology>
    </subcellularLocation>
</comment>
<evidence type="ECO:0000313" key="7">
    <source>
        <dbReference type="EMBL" id="ATF09041.1"/>
    </source>
</evidence>
<dbReference type="Proteomes" id="UP000218160">
    <property type="component" value="Chromosome 1"/>
</dbReference>
<feature type="transmembrane region" description="Helical" evidence="6">
    <location>
        <begin position="44"/>
        <end position="62"/>
    </location>
</feature>
<feature type="transmembrane region" description="Helical" evidence="6">
    <location>
        <begin position="216"/>
        <end position="233"/>
    </location>
</feature>
<feature type="transmembrane region" description="Helical" evidence="6">
    <location>
        <begin position="177"/>
        <end position="196"/>
    </location>
</feature>
<name>A0A291B7S5_9GAMM</name>
<dbReference type="PANTHER" id="PTHR30250">
    <property type="entry name" value="PST FAMILY PREDICTED COLANIC ACID TRANSPORTER"/>
    <property type="match status" value="1"/>
</dbReference>
<feature type="transmembrane region" description="Helical" evidence="6">
    <location>
        <begin position="382"/>
        <end position="403"/>
    </location>
</feature>
<dbReference type="OrthoDB" id="9815248at2"/>
<organism evidence="7 8">
    <name type="scientific">Candidatus Enterovibrio altilux</name>
    <dbReference type="NCBI Taxonomy" id="1927128"/>
    <lineage>
        <taxon>Bacteria</taxon>
        <taxon>Pseudomonadati</taxon>
        <taxon>Pseudomonadota</taxon>
        <taxon>Gammaproteobacteria</taxon>
        <taxon>Vibrionales</taxon>
        <taxon>Vibrionaceae</taxon>
        <taxon>Enterovibrio</taxon>
    </lineage>
</organism>
<dbReference type="KEGG" id="elux:BTN50_0514"/>
<gene>
    <name evidence="7" type="ORF">BTN50_0514</name>
</gene>
<evidence type="ECO:0000256" key="4">
    <source>
        <dbReference type="ARBA" id="ARBA00022989"/>
    </source>
</evidence>
<feature type="transmembrane region" description="Helical" evidence="6">
    <location>
        <begin position="253"/>
        <end position="272"/>
    </location>
</feature>
<dbReference type="PANTHER" id="PTHR30250:SF11">
    <property type="entry name" value="O-ANTIGEN TRANSPORTER-RELATED"/>
    <property type="match status" value="1"/>
</dbReference>
<evidence type="ECO:0000256" key="3">
    <source>
        <dbReference type="ARBA" id="ARBA00022692"/>
    </source>
</evidence>
<keyword evidence="2" id="KW-1003">Cell membrane</keyword>
<dbReference type="RefSeq" id="WP_096618862.1">
    <property type="nucleotide sequence ID" value="NZ_CP020660.1"/>
</dbReference>
<keyword evidence="3 6" id="KW-0812">Transmembrane</keyword>
<dbReference type="EMBL" id="CP020660">
    <property type="protein sequence ID" value="ATF09041.1"/>
    <property type="molecule type" value="Genomic_DNA"/>
</dbReference>
<feature type="transmembrane region" description="Helical" evidence="6">
    <location>
        <begin position="359"/>
        <end position="376"/>
    </location>
</feature>
<sequence>MKGLSPVLKQTLLYGSSIVLMKGISLLMLPFITHHLPQAEFGQLEIISSIAALGSVVVGLGLEDAMYRFIGADYDKEKRKRNSARIFTLTLLIGVVVIPSGWVLAEWLDAYVPGGLSTYQLRLVLLMLALEGCIAVPLGWLRMQNRAYTFFSMAVGRAFFHAGLTVAMLFMDRGIDGILEASVIAAITQAIILTALQAKDTGFGFSASLTKQSLIYSLPIMASGLMAFSLNGLDRWVLAEVSSLKSVAQFGVAAKFALVVVLLLQPFSMWWMPKRFDILYSVDGRAHAMRFTCYGLIVVMIIAVVVAILAPIAIRFLLPESYMLAAQFTALLIAAALFKEMSELLNLGSFAGETSYAQLAINTISAVIALSTLWWWGNMYGVYGILLALAFTQGLRMILFFFISQSLYYLPYPKFALILTTSLCLVWLTISQYELSITQCFIFLITAPLTLILLAQKLNLIPRTNYFKLKELAA</sequence>
<dbReference type="AlphaFoldDB" id="A0A291B7S5"/>
<protein>
    <submittedName>
        <fullName evidence="7">Oligosaccharide translocase SypK</fullName>
    </submittedName>
</protein>
<accession>A0A291B7S5</accession>
<dbReference type="GO" id="GO:0005886">
    <property type="term" value="C:plasma membrane"/>
    <property type="evidence" value="ECO:0007669"/>
    <property type="project" value="UniProtKB-SubCell"/>
</dbReference>
<keyword evidence="5 6" id="KW-0472">Membrane</keyword>
<reference evidence="8" key="1">
    <citation type="submission" date="2017-04" db="EMBL/GenBank/DDBJ databases">
        <title>Genome evolution of the luminous symbionts of deep sea anglerfish.</title>
        <authorList>
            <person name="Hendry T.A."/>
        </authorList>
    </citation>
    <scope>NUCLEOTIDE SEQUENCE [LARGE SCALE GENOMIC DNA]</scope>
</reference>
<dbReference type="InterPro" id="IPR002797">
    <property type="entry name" value="Polysacc_synth"/>
</dbReference>
<feature type="transmembrane region" description="Helical" evidence="6">
    <location>
        <begin position="12"/>
        <end position="32"/>
    </location>
</feature>
<feature type="transmembrane region" description="Helical" evidence="6">
    <location>
        <begin position="436"/>
        <end position="455"/>
    </location>
</feature>
<evidence type="ECO:0000256" key="1">
    <source>
        <dbReference type="ARBA" id="ARBA00004651"/>
    </source>
</evidence>
<proteinExistence type="predicted"/>
<feature type="transmembrane region" description="Helical" evidence="6">
    <location>
        <begin position="123"/>
        <end position="141"/>
    </location>
</feature>
<feature type="transmembrane region" description="Helical" evidence="6">
    <location>
        <begin position="83"/>
        <end position="103"/>
    </location>
</feature>
<keyword evidence="4 6" id="KW-1133">Transmembrane helix</keyword>
<evidence type="ECO:0000256" key="2">
    <source>
        <dbReference type="ARBA" id="ARBA00022475"/>
    </source>
</evidence>
<keyword evidence="8" id="KW-1185">Reference proteome</keyword>
<evidence type="ECO:0000256" key="6">
    <source>
        <dbReference type="SAM" id="Phobius"/>
    </source>
</evidence>
<evidence type="ECO:0000256" key="5">
    <source>
        <dbReference type="ARBA" id="ARBA00023136"/>
    </source>
</evidence>
<dbReference type="InterPro" id="IPR050833">
    <property type="entry name" value="Poly_Biosynth_Transport"/>
</dbReference>
<feature type="transmembrane region" description="Helical" evidence="6">
    <location>
        <begin position="293"/>
        <end position="316"/>
    </location>
</feature>
<feature type="transmembrane region" description="Helical" evidence="6">
    <location>
        <begin position="415"/>
        <end position="430"/>
    </location>
</feature>
<evidence type="ECO:0000313" key="8">
    <source>
        <dbReference type="Proteomes" id="UP000218160"/>
    </source>
</evidence>
<feature type="transmembrane region" description="Helical" evidence="6">
    <location>
        <begin position="148"/>
        <end position="171"/>
    </location>
</feature>